<reference evidence="1" key="1">
    <citation type="journal article" date="2023" name="bioRxiv">
        <title>Scaffold-level genome assemblies of two parasitoid biocontrol wasps reveal the parthenogenesis mechanism and an associated novel virus.</title>
        <authorList>
            <person name="Inwood S."/>
            <person name="Skelly J."/>
            <person name="Guhlin J."/>
            <person name="Harrop T."/>
            <person name="Goldson S."/>
            <person name="Dearden P."/>
        </authorList>
    </citation>
    <scope>NUCLEOTIDE SEQUENCE</scope>
    <source>
        <strain evidence="1">Irish</strain>
        <tissue evidence="1">Whole body</tissue>
    </source>
</reference>
<dbReference type="AlphaFoldDB" id="A0AA39FHT4"/>
<gene>
    <name evidence="1" type="ORF">PV328_010429</name>
</gene>
<sequence length="315" mass="37071">MARVQRFCVFCSKKSGNLINFTETNLAKCNGLLSLRKENNLAGKNTVLPKKVNDFELYHSKCYGKFTALPPKYRYRKEKIKESKVSTLLAKENHQEMISNAKTTEDISVSTEECVQTKCDGNVQQKKQLNESVCIFCDKKRKKIKGSEEKLRVFNEETINKLESSAVQLDDLNFLNKVNIFRQNSHIHYHSACQRKFEYKLRCKVSAQREETEWHRVRNINKKAYEEVCQFVSENIIKNQQPFSLSFLRTLFMKNIQEKNKLEYSYIKPYQLENRLKREFQKKIAIVQIDNKKIVKPYDDSLLPSDILKIAKNDQ</sequence>
<evidence type="ECO:0000313" key="1">
    <source>
        <dbReference type="EMBL" id="KAK0169788.1"/>
    </source>
</evidence>
<organism evidence="1 2">
    <name type="scientific">Microctonus aethiopoides</name>
    <dbReference type="NCBI Taxonomy" id="144406"/>
    <lineage>
        <taxon>Eukaryota</taxon>
        <taxon>Metazoa</taxon>
        <taxon>Ecdysozoa</taxon>
        <taxon>Arthropoda</taxon>
        <taxon>Hexapoda</taxon>
        <taxon>Insecta</taxon>
        <taxon>Pterygota</taxon>
        <taxon>Neoptera</taxon>
        <taxon>Endopterygota</taxon>
        <taxon>Hymenoptera</taxon>
        <taxon>Apocrita</taxon>
        <taxon>Ichneumonoidea</taxon>
        <taxon>Braconidae</taxon>
        <taxon>Euphorinae</taxon>
        <taxon>Microctonus</taxon>
    </lineage>
</organism>
<dbReference type="Proteomes" id="UP001168990">
    <property type="component" value="Unassembled WGS sequence"/>
</dbReference>
<proteinExistence type="predicted"/>
<keyword evidence="2" id="KW-1185">Reference proteome</keyword>
<evidence type="ECO:0000313" key="2">
    <source>
        <dbReference type="Proteomes" id="UP001168990"/>
    </source>
</evidence>
<accession>A0AA39FHT4</accession>
<comment type="caution">
    <text evidence="1">The sequence shown here is derived from an EMBL/GenBank/DDBJ whole genome shotgun (WGS) entry which is preliminary data.</text>
</comment>
<dbReference type="EMBL" id="JAQQBS010000004">
    <property type="protein sequence ID" value="KAK0169788.1"/>
    <property type="molecule type" value="Genomic_DNA"/>
</dbReference>
<name>A0AA39FHT4_9HYME</name>
<reference evidence="1" key="2">
    <citation type="submission" date="2023-03" db="EMBL/GenBank/DDBJ databases">
        <authorList>
            <person name="Inwood S.N."/>
            <person name="Skelly J.G."/>
            <person name="Guhlin J."/>
            <person name="Harrop T.W.R."/>
            <person name="Goldson S.G."/>
            <person name="Dearden P.K."/>
        </authorList>
    </citation>
    <scope>NUCLEOTIDE SEQUENCE</scope>
    <source>
        <strain evidence="1">Irish</strain>
        <tissue evidence="1">Whole body</tissue>
    </source>
</reference>
<protein>
    <submittedName>
        <fullName evidence="1">Uncharacterized protein</fullName>
    </submittedName>
</protein>